<organism evidence="1 2">
    <name type="scientific">Dentiscutata heterogama</name>
    <dbReference type="NCBI Taxonomy" id="1316150"/>
    <lineage>
        <taxon>Eukaryota</taxon>
        <taxon>Fungi</taxon>
        <taxon>Fungi incertae sedis</taxon>
        <taxon>Mucoromycota</taxon>
        <taxon>Glomeromycotina</taxon>
        <taxon>Glomeromycetes</taxon>
        <taxon>Diversisporales</taxon>
        <taxon>Gigasporaceae</taxon>
        <taxon>Dentiscutata</taxon>
    </lineage>
</organism>
<feature type="non-terminal residue" evidence="1">
    <location>
        <position position="90"/>
    </location>
</feature>
<reference evidence="1" key="1">
    <citation type="submission" date="2021-06" db="EMBL/GenBank/DDBJ databases">
        <authorList>
            <person name="Kallberg Y."/>
            <person name="Tangrot J."/>
            <person name="Rosling A."/>
        </authorList>
    </citation>
    <scope>NUCLEOTIDE SEQUENCE</scope>
    <source>
        <strain evidence="1">IL203A</strain>
    </source>
</reference>
<accession>A0ACA9N487</accession>
<evidence type="ECO:0000313" key="1">
    <source>
        <dbReference type="EMBL" id="CAG8630695.1"/>
    </source>
</evidence>
<sequence>MANNEVRMEDNSEVYTDDNIEVENINSMYLYLKFCVKRDNNIIRYRSLGCEFGGKYSSKKNIDINTYHDRKLKHQGCKWHVNLNFPKNTT</sequence>
<comment type="caution">
    <text evidence="1">The sequence shown here is derived from an EMBL/GenBank/DDBJ whole genome shotgun (WGS) entry which is preliminary data.</text>
</comment>
<dbReference type="EMBL" id="CAJVPU010013238">
    <property type="protein sequence ID" value="CAG8630695.1"/>
    <property type="molecule type" value="Genomic_DNA"/>
</dbReference>
<proteinExistence type="predicted"/>
<keyword evidence="2" id="KW-1185">Reference proteome</keyword>
<evidence type="ECO:0000313" key="2">
    <source>
        <dbReference type="Proteomes" id="UP000789702"/>
    </source>
</evidence>
<protein>
    <submittedName>
        <fullName evidence="1">3383_t:CDS:1</fullName>
    </submittedName>
</protein>
<gene>
    <name evidence="1" type="ORF">DHETER_LOCUS8388</name>
</gene>
<name>A0ACA9N487_9GLOM</name>
<dbReference type="Proteomes" id="UP000789702">
    <property type="component" value="Unassembled WGS sequence"/>
</dbReference>